<keyword evidence="2" id="KW-1185">Reference proteome</keyword>
<dbReference type="RefSeq" id="XP_013348134.1">
    <property type="nucleotide sequence ID" value="XM_013492680.1"/>
</dbReference>
<dbReference type="Proteomes" id="UP000030641">
    <property type="component" value="Unassembled WGS sequence"/>
</dbReference>
<accession>A0A074YTN0</accession>
<organism evidence="1 2">
    <name type="scientific">Aureobasidium subglaciale (strain EXF-2481)</name>
    <name type="common">Aureobasidium pullulans var. subglaciale</name>
    <dbReference type="NCBI Taxonomy" id="1043005"/>
    <lineage>
        <taxon>Eukaryota</taxon>
        <taxon>Fungi</taxon>
        <taxon>Dikarya</taxon>
        <taxon>Ascomycota</taxon>
        <taxon>Pezizomycotina</taxon>
        <taxon>Dothideomycetes</taxon>
        <taxon>Dothideomycetidae</taxon>
        <taxon>Dothideales</taxon>
        <taxon>Saccotheciaceae</taxon>
        <taxon>Aureobasidium</taxon>
    </lineage>
</organism>
<protein>
    <submittedName>
        <fullName evidence="1">Uncharacterized protein</fullName>
    </submittedName>
</protein>
<sequence>MASAFSCLCNGIAMADHTRPKEESASIFTTEILALKLCSLSSTFTSHHETDIGCEYSRTAMCVSGGATLATIQFESKEIVSGPWP</sequence>
<proteinExistence type="predicted"/>
<gene>
    <name evidence="1" type="ORF">AUEXF2481DRAFT_35421</name>
</gene>
<dbReference type="HOGENOM" id="CLU_2512262_0_0_1"/>
<dbReference type="GeneID" id="25365323"/>
<dbReference type="InParanoid" id="A0A074YTN0"/>
<name>A0A074YTN0_AURSE</name>
<evidence type="ECO:0000313" key="2">
    <source>
        <dbReference type="Proteomes" id="UP000030641"/>
    </source>
</evidence>
<dbReference type="EMBL" id="KL584750">
    <property type="protein sequence ID" value="KEQ99509.1"/>
    <property type="molecule type" value="Genomic_DNA"/>
</dbReference>
<reference evidence="1 2" key="1">
    <citation type="journal article" date="2014" name="BMC Genomics">
        <title>Genome sequencing of four Aureobasidium pullulans varieties: biotechnological potential, stress tolerance, and description of new species.</title>
        <authorList>
            <person name="Gostin Ar C."/>
            <person name="Ohm R.A."/>
            <person name="Kogej T."/>
            <person name="Sonjak S."/>
            <person name="Turk M."/>
            <person name="Zajc J."/>
            <person name="Zalar P."/>
            <person name="Grube M."/>
            <person name="Sun H."/>
            <person name="Han J."/>
            <person name="Sharma A."/>
            <person name="Chiniquy J."/>
            <person name="Ngan C.Y."/>
            <person name="Lipzen A."/>
            <person name="Barry K."/>
            <person name="Grigoriev I.V."/>
            <person name="Gunde-Cimerman N."/>
        </authorList>
    </citation>
    <scope>NUCLEOTIDE SEQUENCE [LARGE SCALE GENOMIC DNA]</scope>
    <source>
        <strain evidence="1 2">EXF-2481</strain>
    </source>
</reference>
<evidence type="ECO:0000313" key="1">
    <source>
        <dbReference type="EMBL" id="KEQ99509.1"/>
    </source>
</evidence>
<dbReference type="AlphaFoldDB" id="A0A074YTN0"/>